<sequence length="308" mass="35648">MKEQEKKLKEKFYSSPFEKRAQIKRELKTLQDAIFKKKDCGTSVKIEIEREESLQNRANPVADEEKKVIILTIWKLPKEDYNEILSLVRQIRELGEVKRKQYQQNTENIKLNNPSLFTQSRSEIISEAEAQRLIKQDKDNDHYYINYDTYIDLNDKIWIDHYQGDIKQELAKPVSGANKLVRSNDHKNMSGGVITKQVDKNQQLDNEFLLKYFQEHDIKEISLTPEGNLLIEHNSGETKTITNDQANRQGLQKVISYYQKNNQTNLSQQDLINMSDTNSPTTNPKNNHALLISFGIIGALIIGIVVGL</sequence>
<keyword evidence="1" id="KW-0472">Membrane</keyword>
<name>A0A9N9F1G0_9GLOM</name>
<evidence type="ECO:0000313" key="3">
    <source>
        <dbReference type="Proteomes" id="UP000789572"/>
    </source>
</evidence>
<keyword evidence="3" id="KW-1185">Reference proteome</keyword>
<evidence type="ECO:0000313" key="2">
    <source>
        <dbReference type="EMBL" id="CAG8503435.1"/>
    </source>
</evidence>
<keyword evidence="1" id="KW-1133">Transmembrane helix</keyword>
<dbReference type="AlphaFoldDB" id="A0A9N9F1G0"/>
<organism evidence="2 3">
    <name type="scientific">Paraglomus occultum</name>
    <dbReference type="NCBI Taxonomy" id="144539"/>
    <lineage>
        <taxon>Eukaryota</taxon>
        <taxon>Fungi</taxon>
        <taxon>Fungi incertae sedis</taxon>
        <taxon>Mucoromycota</taxon>
        <taxon>Glomeromycotina</taxon>
        <taxon>Glomeromycetes</taxon>
        <taxon>Paraglomerales</taxon>
        <taxon>Paraglomeraceae</taxon>
        <taxon>Paraglomus</taxon>
    </lineage>
</organism>
<protein>
    <submittedName>
        <fullName evidence="2">5434_t:CDS:1</fullName>
    </submittedName>
</protein>
<gene>
    <name evidence="2" type="ORF">POCULU_LOCUS2694</name>
</gene>
<proteinExistence type="predicted"/>
<comment type="caution">
    <text evidence="2">The sequence shown here is derived from an EMBL/GenBank/DDBJ whole genome shotgun (WGS) entry which is preliminary data.</text>
</comment>
<reference evidence="2" key="1">
    <citation type="submission" date="2021-06" db="EMBL/GenBank/DDBJ databases">
        <authorList>
            <person name="Kallberg Y."/>
            <person name="Tangrot J."/>
            <person name="Rosling A."/>
        </authorList>
    </citation>
    <scope>NUCLEOTIDE SEQUENCE</scope>
    <source>
        <strain evidence="2">IA702</strain>
    </source>
</reference>
<keyword evidence="1" id="KW-0812">Transmembrane</keyword>
<dbReference type="Proteomes" id="UP000789572">
    <property type="component" value="Unassembled WGS sequence"/>
</dbReference>
<feature type="transmembrane region" description="Helical" evidence="1">
    <location>
        <begin position="289"/>
        <end position="307"/>
    </location>
</feature>
<evidence type="ECO:0000256" key="1">
    <source>
        <dbReference type="SAM" id="Phobius"/>
    </source>
</evidence>
<dbReference type="OrthoDB" id="2442941at2759"/>
<accession>A0A9N9F1G0</accession>
<dbReference type="EMBL" id="CAJVPJ010000262">
    <property type="protein sequence ID" value="CAG8503435.1"/>
    <property type="molecule type" value="Genomic_DNA"/>
</dbReference>